<gene>
    <name evidence="1" type="ORF">LCGC14_0696290</name>
</gene>
<organism evidence="1">
    <name type="scientific">marine sediment metagenome</name>
    <dbReference type="NCBI Taxonomy" id="412755"/>
    <lineage>
        <taxon>unclassified sequences</taxon>
        <taxon>metagenomes</taxon>
        <taxon>ecological metagenomes</taxon>
    </lineage>
</organism>
<evidence type="ECO:0008006" key="2">
    <source>
        <dbReference type="Google" id="ProtNLM"/>
    </source>
</evidence>
<dbReference type="AlphaFoldDB" id="A0A0F9QJ56"/>
<proteinExistence type="predicted"/>
<protein>
    <recommendedName>
        <fullName evidence="2">Type VI secretion system baseplate subunit TssK</fullName>
    </recommendedName>
</protein>
<dbReference type="PANTHER" id="PTHR35566:SF1">
    <property type="entry name" value="TYPE VI SECRETION SYSTEM BASEPLATE COMPONENT TSSK1"/>
    <property type="match status" value="1"/>
</dbReference>
<accession>A0A0F9QJ56</accession>
<sequence length="78" mass="9108">MAVTNRVVWSDGLFIKPQHFQQQQRYLEHQINERSLAVSDYLYGFSDLELNAEYIDLAHKRLKQRLGMFAVNPPSVVS</sequence>
<dbReference type="EMBL" id="LAZR01001468">
    <property type="protein sequence ID" value="KKN44140.1"/>
    <property type="molecule type" value="Genomic_DNA"/>
</dbReference>
<dbReference type="Pfam" id="PF05936">
    <property type="entry name" value="T6SS_VasE"/>
    <property type="match status" value="1"/>
</dbReference>
<name>A0A0F9QJ56_9ZZZZ</name>
<evidence type="ECO:0000313" key="1">
    <source>
        <dbReference type="EMBL" id="KKN44140.1"/>
    </source>
</evidence>
<dbReference type="InterPro" id="IPR010263">
    <property type="entry name" value="T6SS_TssK"/>
</dbReference>
<dbReference type="PANTHER" id="PTHR35566">
    <property type="entry name" value="BLR3599 PROTEIN"/>
    <property type="match status" value="1"/>
</dbReference>
<comment type="caution">
    <text evidence="1">The sequence shown here is derived from an EMBL/GenBank/DDBJ whole genome shotgun (WGS) entry which is preliminary data.</text>
</comment>
<reference evidence="1" key="1">
    <citation type="journal article" date="2015" name="Nature">
        <title>Complex archaea that bridge the gap between prokaryotes and eukaryotes.</title>
        <authorList>
            <person name="Spang A."/>
            <person name="Saw J.H."/>
            <person name="Jorgensen S.L."/>
            <person name="Zaremba-Niedzwiedzka K."/>
            <person name="Martijn J."/>
            <person name="Lind A.E."/>
            <person name="van Eijk R."/>
            <person name="Schleper C."/>
            <person name="Guy L."/>
            <person name="Ettema T.J."/>
        </authorList>
    </citation>
    <scope>NUCLEOTIDE SEQUENCE</scope>
</reference>